<evidence type="ECO:0000313" key="3">
    <source>
        <dbReference type="Proteomes" id="UP000235145"/>
    </source>
</evidence>
<sequence length="150" mass="17670">MREYTTKFMEKDSFVNFYVSIEERRVERYIWGIRTIVHVAEGRKREHNHQGEKRALGKIKWNGRNNDSKKSKSSAQELMVDQGSGVEQCTIYKRLHKMSIGHIALDCKIGKVCYGCRFLDHIRPNYPRNKVNNYQHMVVGKRNRLGDVRA</sequence>
<dbReference type="EMBL" id="NBSK02000003">
    <property type="protein sequence ID" value="KAJ0214888.1"/>
    <property type="molecule type" value="Genomic_DNA"/>
</dbReference>
<dbReference type="Proteomes" id="UP000235145">
    <property type="component" value="Unassembled WGS sequence"/>
</dbReference>
<keyword evidence="3" id="KW-1185">Reference proteome</keyword>
<name>A0A9R1VZW4_LACSA</name>
<evidence type="ECO:0000313" key="2">
    <source>
        <dbReference type="EMBL" id="KAJ0214888.1"/>
    </source>
</evidence>
<accession>A0A9R1VZW4</accession>
<protein>
    <submittedName>
        <fullName evidence="2">Uncharacterized protein</fullName>
    </submittedName>
</protein>
<gene>
    <name evidence="2" type="ORF">LSAT_V11C300144680</name>
</gene>
<feature type="compositionally biased region" description="Basic and acidic residues" evidence="1">
    <location>
        <begin position="43"/>
        <end position="55"/>
    </location>
</feature>
<proteinExistence type="predicted"/>
<reference evidence="2 3" key="1">
    <citation type="journal article" date="2017" name="Nat. Commun.">
        <title>Genome assembly with in vitro proximity ligation data and whole-genome triplication in lettuce.</title>
        <authorList>
            <person name="Reyes-Chin-Wo S."/>
            <person name="Wang Z."/>
            <person name="Yang X."/>
            <person name="Kozik A."/>
            <person name="Arikit S."/>
            <person name="Song C."/>
            <person name="Xia L."/>
            <person name="Froenicke L."/>
            <person name="Lavelle D.O."/>
            <person name="Truco M.J."/>
            <person name="Xia R."/>
            <person name="Zhu S."/>
            <person name="Xu C."/>
            <person name="Xu H."/>
            <person name="Xu X."/>
            <person name="Cox K."/>
            <person name="Korf I."/>
            <person name="Meyers B.C."/>
            <person name="Michelmore R.W."/>
        </authorList>
    </citation>
    <scope>NUCLEOTIDE SEQUENCE [LARGE SCALE GENOMIC DNA]</scope>
    <source>
        <strain evidence="3">cv. Salinas</strain>
        <tissue evidence="2">Seedlings</tissue>
    </source>
</reference>
<dbReference type="AlphaFoldDB" id="A0A9R1VZW4"/>
<comment type="caution">
    <text evidence="2">The sequence shown here is derived from an EMBL/GenBank/DDBJ whole genome shotgun (WGS) entry which is preliminary data.</text>
</comment>
<organism evidence="2 3">
    <name type="scientific">Lactuca sativa</name>
    <name type="common">Garden lettuce</name>
    <dbReference type="NCBI Taxonomy" id="4236"/>
    <lineage>
        <taxon>Eukaryota</taxon>
        <taxon>Viridiplantae</taxon>
        <taxon>Streptophyta</taxon>
        <taxon>Embryophyta</taxon>
        <taxon>Tracheophyta</taxon>
        <taxon>Spermatophyta</taxon>
        <taxon>Magnoliopsida</taxon>
        <taxon>eudicotyledons</taxon>
        <taxon>Gunneridae</taxon>
        <taxon>Pentapetalae</taxon>
        <taxon>asterids</taxon>
        <taxon>campanulids</taxon>
        <taxon>Asterales</taxon>
        <taxon>Asteraceae</taxon>
        <taxon>Cichorioideae</taxon>
        <taxon>Cichorieae</taxon>
        <taxon>Lactucinae</taxon>
        <taxon>Lactuca</taxon>
    </lineage>
</organism>
<evidence type="ECO:0000256" key="1">
    <source>
        <dbReference type="SAM" id="MobiDB-lite"/>
    </source>
</evidence>
<feature type="region of interest" description="Disordered" evidence="1">
    <location>
        <begin position="43"/>
        <end position="75"/>
    </location>
</feature>